<evidence type="ECO:0000313" key="4">
    <source>
        <dbReference type="Proteomes" id="UP001218188"/>
    </source>
</evidence>
<evidence type="ECO:0000256" key="1">
    <source>
        <dbReference type="SAM" id="SignalP"/>
    </source>
</evidence>
<feature type="chain" id="PRO_5042204732" evidence="1">
    <location>
        <begin position="21"/>
        <end position="233"/>
    </location>
</feature>
<dbReference type="CDD" id="cd01285">
    <property type="entry name" value="nucleoside_deaminase"/>
    <property type="match status" value="1"/>
</dbReference>
<proteinExistence type="predicted"/>
<name>A0AAD6WXF3_9AGAR</name>
<dbReference type="Gene3D" id="3.40.140.10">
    <property type="entry name" value="Cytidine Deaminase, domain 2"/>
    <property type="match status" value="1"/>
</dbReference>
<accession>A0AAD6WXF3</accession>
<keyword evidence="4" id="KW-1185">Reference proteome</keyword>
<dbReference type="GO" id="GO:0002100">
    <property type="term" value="P:tRNA wobble adenosine to inosine editing"/>
    <property type="evidence" value="ECO:0007669"/>
    <property type="project" value="TreeGrafter"/>
</dbReference>
<dbReference type="PANTHER" id="PTHR11079">
    <property type="entry name" value="CYTOSINE DEAMINASE FAMILY MEMBER"/>
    <property type="match status" value="1"/>
</dbReference>
<dbReference type="Pfam" id="PF00383">
    <property type="entry name" value="dCMP_cyt_deam_1"/>
    <property type="match status" value="1"/>
</dbReference>
<feature type="domain" description="CMP/dCMP-type deaminase" evidence="2">
    <location>
        <begin position="40"/>
        <end position="180"/>
    </location>
</feature>
<keyword evidence="1" id="KW-0732">Signal</keyword>
<evidence type="ECO:0000259" key="2">
    <source>
        <dbReference type="PROSITE" id="PS51747"/>
    </source>
</evidence>
<dbReference type="SUPFAM" id="SSF53927">
    <property type="entry name" value="Cytidine deaminase-like"/>
    <property type="match status" value="1"/>
</dbReference>
<comment type="caution">
    <text evidence="3">The sequence shown here is derived from an EMBL/GenBank/DDBJ whole genome shotgun (WGS) entry which is preliminary data.</text>
</comment>
<dbReference type="GO" id="GO:0052717">
    <property type="term" value="F:tRNA-specific adenosine-34 deaminase activity"/>
    <property type="evidence" value="ECO:0007669"/>
    <property type="project" value="TreeGrafter"/>
</dbReference>
<sequence length="233" mass="25042">MFRVLSLLSLLVLTPQHGTATSLQEAIAEPNLSINSVPFTTRVYWMRRANAVLLELGSPCPFSAFASVIVNHTAAGLGKLVCTGGNMNRQTGNPTLHGEITAIQNCSAILTDLAGPYKLSPARALDAFAELSLYTNAESCPMCASAIRWSGLREYIYGTSVETLVQQGWGQIRIPSLEVFRQSFDLPNPARLLGGVLTNETDPYLSWQFNPEYPCPAGCARSATTNSCVAVGA</sequence>
<evidence type="ECO:0000313" key="3">
    <source>
        <dbReference type="EMBL" id="KAJ7026931.1"/>
    </source>
</evidence>
<feature type="signal peptide" evidence="1">
    <location>
        <begin position="1"/>
        <end position="20"/>
    </location>
</feature>
<dbReference type="EMBL" id="JARJCM010000131">
    <property type="protein sequence ID" value="KAJ7026931.1"/>
    <property type="molecule type" value="Genomic_DNA"/>
</dbReference>
<dbReference type="AlphaFoldDB" id="A0AAD6WXF3"/>
<organism evidence="3 4">
    <name type="scientific">Mycena alexandri</name>
    <dbReference type="NCBI Taxonomy" id="1745969"/>
    <lineage>
        <taxon>Eukaryota</taxon>
        <taxon>Fungi</taxon>
        <taxon>Dikarya</taxon>
        <taxon>Basidiomycota</taxon>
        <taxon>Agaricomycotina</taxon>
        <taxon>Agaricomycetes</taxon>
        <taxon>Agaricomycetidae</taxon>
        <taxon>Agaricales</taxon>
        <taxon>Marasmiineae</taxon>
        <taxon>Mycenaceae</taxon>
        <taxon>Mycena</taxon>
    </lineage>
</organism>
<protein>
    <submittedName>
        <fullName evidence="3">Guanine deaminase</fullName>
    </submittedName>
</protein>
<dbReference type="PROSITE" id="PS51747">
    <property type="entry name" value="CYT_DCMP_DEAMINASES_2"/>
    <property type="match status" value="1"/>
</dbReference>
<gene>
    <name evidence="3" type="ORF">C8F04DRAFT_1190031</name>
</gene>
<dbReference type="InterPro" id="IPR002125">
    <property type="entry name" value="CMP_dCMP_dom"/>
</dbReference>
<dbReference type="PANTHER" id="PTHR11079:SF203">
    <property type="entry name" value="CMP_DCMP-TYPE DEAMINASE DOMAIN-CONTAINING PROTEIN"/>
    <property type="match status" value="1"/>
</dbReference>
<dbReference type="Proteomes" id="UP001218188">
    <property type="component" value="Unassembled WGS sequence"/>
</dbReference>
<reference evidence="3" key="1">
    <citation type="submission" date="2023-03" db="EMBL/GenBank/DDBJ databases">
        <title>Massive genome expansion in bonnet fungi (Mycena s.s.) driven by repeated elements and novel gene families across ecological guilds.</title>
        <authorList>
            <consortium name="Lawrence Berkeley National Laboratory"/>
            <person name="Harder C.B."/>
            <person name="Miyauchi S."/>
            <person name="Viragh M."/>
            <person name="Kuo A."/>
            <person name="Thoen E."/>
            <person name="Andreopoulos B."/>
            <person name="Lu D."/>
            <person name="Skrede I."/>
            <person name="Drula E."/>
            <person name="Henrissat B."/>
            <person name="Morin E."/>
            <person name="Kohler A."/>
            <person name="Barry K."/>
            <person name="LaButti K."/>
            <person name="Morin E."/>
            <person name="Salamov A."/>
            <person name="Lipzen A."/>
            <person name="Mereny Z."/>
            <person name="Hegedus B."/>
            <person name="Baldrian P."/>
            <person name="Stursova M."/>
            <person name="Weitz H."/>
            <person name="Taylor A."/>
            <person name="Grigoriev I.V."/>
            <person name="Nagy L.G."/>
            <person name="Martin F."/>
            <person name="Kauserud H."/>
        </authorList>
    </citation>
    <scope>NUCLEOTIDE SEQUENCE</scope>
    <source>
        <strain evidence="3">CBHHK200</strain>
    </source>
</reference>
<dbReference type="InterPro" id="IPR016193">
    <property type="entry name" value="Cytidine_deaminase-like"/>
</dbReference>